<keyword evidence="1" id="KW-0732">Signal</keyword>
<accession>A0A7W8JYM0</accession>
<feature type="signal peptide" evidence="1">
    <location>
        <begin position="1"/>
        <end position="18"/>
    </location>
</feature>
<evidence type="ECO:0000256" key="1">
    <source>
        <dbReference type="SAM" id="SignalP"/>
    </source>
</evidence>
<protein>
    <submittedName>
        <fullName evidence="2">Uncharacterized protein</fullName>
    </submittedName>
</protein>
<keyword evidence="3" id="KW-1185">Reference proteome</keyword>
<feature type="chain" id="PRO_5030866096" evidence="1">
    <location>
        <begin position="19"/>
        <end position="164"/>
    </location>
</feature>
<comment type="caution">
    <text evidence="2">The sequence shown here is derived from an EMBL/GenBank/DDBJ whole genome shotgun (WGS) entry which is preliminary data.</text>
</comment>
<dbReference type="AlphaFoldDB" id="A0A7W8JYM0"/>
<reference evidence="2 3" key="1">
    <citation type="submission" date="2020-08" db="EMBL/GenBank/DDBJ databases">
        <title>Genomic Encyclopedia of Type Strains, Phase IV (KMG-IV): sequencing the most valuable type-strain genomes for metagenomic binning, comparative biology and taxonomic classification.</title>
        <authorList>
            <person name="Goeker M."/>
        </authorList>
    </citation>
    <scope>NUCLEOTIDE SEQUENCE [LARGE SCALE GENOMIC DNA]</scope>
    <source>
        <strain evidence="2 3">DSM 27939</strain>
    </source>
</reference>
<sequence>MKKHLFILAGLCSSAASAQNGEYARMLEALEASSNGRVLIFAPTIFDLSLANGIRQTYLDRVRNTKIKLVTVQYYNYLAKSTILSLAVINVPIYEVQTPAIDGIIIIDNQGWKGRDLGKVPNPNVERMSAQEINTMLLWFGNATNRNPRVTQYEAIERLKQVLK</sequence>
<gene>
    <name evidence="2" type="ORF">HNQ08_003450</name>
</gene>
<name>A0A7W8JYM0_9DEIO</name>
<organism evidence="2 3">
    <name type="scientific">Deinococcus humi</name>
    <dbReference type="NCBI Taxonomy" id="662880"/>
    <lineage>
        <taxon>Bacteria</taxon>
        <taxon>Thermotogati</taxon>
        <taxon>Deinococcota</taxon>
        <taxon>Deinococci</taxon>
        <taxon>Deinococcales</taxon>
        <taxon>Deinococcaceae</taxon>
        <taxon>Deinococcus</taxon>
    </lineage>
</organism>
<proteinExistence type="predicted"/>
<evidence type="ECO:0000313" key="2">
    <source>
        <dbReference type="EMBL" id="MBB5364338.1"/>
    </source>
</evidence>
<evidence type="ECO:0000313" key="3">
    <source>
        <dbReference type="Proteomes" id="UP000552709"/>
    </source>
</evidence>
<dbReference type="Proteomes" id="UP000552709">
    <property type="component" value="Unassembled WGS sequence"/>
</dbReference>
<dbReference type="EMBL" id="JACHFL010000010">
    <property type="protein sequence ID" value="MBB5364338.1"/>
    <property type="molecule type" value="Genomic_DNA"/>
</dbReference>
<dbReference type="RefSeq" id="WP_189366235.1">
    <property type="nucleotide sequence ID" value="NZ_JACHFL010000010.1"/>
</dbReference>